<organism evidence="1 2">
    <name type="scientific">Botryotinia fuckeliana (strain T4)</name>
    <name type="common">Noble rot fungus</name>
    <name type="synonym">Botrytis cinerea</name>
    <dbReference type="NCBI Taxonomy" id="999810"/>
    <lineage>
        <taxon>Eukaryota</taxon>
        <taxon>Fungi</taxon>
        <taxon>Dikarya</taxon>
        <taxon>Ascomycota</taxon>
        <taxon>Pezizomycotina</taxon>
        <taxon>Leotiomycetes</taxon>
        <taxon>Helotiales</taxon>
        <taxon>Sclerotiniaceae</taxon>
        <taxon>Botrytis</taxon>
    </lineage>
</organism>
<sequence length="104" mass="11874">MCYIQTASSCSENHILPRMYMTDNFGNKFVARSRDARRWNIEENTPVTPHDGCFVRGSCSASTLSNLLSKQAFNRPDDVSAQRQHVEASGVKSLRRHYHRVVCQ</sequence>
<dbReference type="Proteomes" id="UP000008177">
    <property type="component" value="Unplaced contigs"/>
</dbReference>
<proteinExistence type="predicted"/>
<gene>
    <name evidence="1" type="ORF">BofuT4_P157060.1</name>
</gene>
<evidence type="ECO:0000313" key="1">
    <source>
        <dbReference type="EMBL" id="CCD55310.1"/>
    </source>
</evidence>
<dbReference type="EMBL" id="FQ790354">
    <property type="protein sequence ID" value="CCD55310.1"/>
    <property type="molecule type" value="Genomic_DNA"/>
</dbReference>
<dbReference type="AlphaFoldDB" id="G2YUL2"/>
<reference evidence="2" key="1">
    <citation type="journal article" date="2011" name="PLoS Genet.">
        <title>Genomic analysis of the necrotrophic fungal pathogens Sclerotinia sclerotiorum and Botrytis cinerea.</title>
        <authorList>
            <person name="Amselem J."/>
            <person name="Cuomo C.A."/>
            <person name="van Kan J.A."/>
            <person name="Viaud M."/>
            <person name="Benito E.P."/>
            <person name="Couloux A."/>
            <person name="Coutinho P.M."/>
            <person name="de Vries R.P."/>
            <person name="Dyer P.S."/>
            <person name="Fillinger S."/>
            <person name="Fournier E."/>
            <person name="Gout L."/>
            <person name="Hahn M."/>
            <person name="Kohn L."/>
            <person name="Lapalu N."/>
            <person name="Plummer K.M."/>
            <person name="Pradier J.M."/>
            <person name="Quevillon E."/>
            <person name="Sharon A."/>
            <person name="Simon A."/>
            <person name="ten Have A."/>
            <person name="Tudzynski B."/>
            <person name="Tudzynski P."/>
            <person name="Wincker P."/>
            <person name="Andrew M."/>
            <person name="Anthouard V."/>
            <person name="Beever R.E."/>
            <person name="Beffa R."/>
            <person name="Benoit I."/>
            <person name="Bouzid O."/>
            <person name="Brault B."/>
            <person name="Chen Z."/>
            <person name="Choquer M."/>
            <person name="Collemare J."/>
            <person name="Cotton P."/>
            <person name="Danchin E.G."/>
            <person name="Da Silva C."/>
            <person name="Gautier A."/>
            <person name="Giraud C."/>
            <person name="Giraud T."/>
            <person name="Gonzalez C."/>
            <person name="Grossetete S."/>
            <person name="Guldener U."/>
            <person name="Henrissat B."/>
            <person name="Howlett B.J."/>
            <person name="Kodira C."/>
            <person name="Kretschmer M."/>
            <person name="Lappartient A."/>
            <person name="Leroch M."/>
            <person name="Levis C."/>
            <person name="Mauceli E."/>
            <person name="Neuveglise C."/>
            <person name="Oeser B."/>
            <person name="Pearson M."/>
            <person name="Poulain J."/>
            <person name="Poussereau N."/>
            <person name="Quesneville H."/>
            <person name="Rascle C."/>
            <person name="Schumacher J."/>
            <person name="Segurens B."/>
            <person name="Sexton A."/>
            <person name="Silva E."/>
            <person name="Sirven C."/>
            <person name="Soanes D.M."/>
            <person name="Talbot N.J."/>
            <person name="Templeton M."/>
            <person name="Yandava C."/>
            <person name="Yarden O."/>
            <person name="Zeng Q."/>
            <person name="Rollins J.A."/>
            <person name="Lebrun M.H."/>
            <person name="Dickman M."/>
        </authorList>
    </citation>
    <scope>NUCLEOTIDE SEQUENCE [LARGE SCALE GENOMIC DNA]</scope>
    <source>
        <strain evidence="2">T4</strain>
    </source>
</reference>
<dbReference type="HOGENOM" id="CLU_2249716_0_0_1"/>
<accession>G2YUL2</accession>
<dbReference type="InParanoid" id="G2YUL2"/>
<evidence type="ECO:0000313" key="2">
    <source>
        <dbReference type="Proteomes" id="UP000008177"/>
    </source>
</evidence>
<protein>
    <submittedName>
        <fullName evidence="1">Uncharacterized protein</fullName>
    </submittedName>
</protein>
<name>G2YUL2_BOTF4</name>